<reference evidence="2" key="1">
    <citation type="journal article" date="2023" name="BMC Genomics">
        <title>Chromosome-level genome assemblies of Cutaneotrichosporon spp. (Trichosporonales, Basidiomycota) reveal imbalanced evolution between nucleotide sequences and chromosome synteny.</title>
        <authorList>
            <person name="Kobayashi Y."/>
            <person name="Kayamori A."/>
            <person name="Aoki K."/>
            <person name="Shiwa Y."/>
            <person name="Matsutani M."/>
            <person name="Fujita N."/>
            <person name="Sugita T."/>
            <person name="Iwasaki W."/>
            <person name="Tanaka N."/>
            <person name="Takashima M."/>
        </authorList>
    </citation>
    <scope>NUCLEOTIDE SEQUENCE</scope>
    <source>
        <strain evidence="2">HIS016</strain>
    </source>
</reference>
<dbReference type="Proteomes" id="UP001222932">
    <property type="component" value="Unassembled WGS sequence"/>
</dbReference>
<evidence type="ECO:0000256" key="1">
    <source>
        <dbReference type="SAM" id="MobiDB-lite"/>
    </source>
</evidence>
<reference evidence="2" key="2">
    <citation type="submission" date="2023-06" db="EMBL/GenBank/DDBJ databases">
        <authorList>
            <person name="Kobayashi Y."/>
            <person name="Kayamori A."/>
            <person name="Aoki K."/>
            <person name="Shiwa Y."/>
            <person name="Fujita N."/>
            <person name="Sugita T."/>
            <person name="Iwasaki W."/>
            <person name="Tanaka N."/>
            <person name="Takashima M."/>
        </authorList>
    </citation>
    <scope>NUCLEOTIDE SEQUENCE</scope>
    <source>
        <strain evidence="2">HIS016</strain>
    </source>
</reference>
<gene>
    <name evidence="2" type="ORF">CspeluHIS016_0206520</name>
</gene>
<sequence length="186" mass="21172">MSKDTRPKQKHTKTKARNRSRRPDARSRRGARSSSSPESDLLETPPPPPARPIELVGEDDTPLLPVDEKAAPVDIVAILPPVRPPGRRPGPCTSFFFAGHLDNNTQWQLLHQALVTYMYELNMSPQLAWHNHRTGEFRGTKQKYTILNVVTGSTWTNVFEKDMEGLIRLVWQGGDRRIEVHRSAYE</sequence>
<proteinExistence type="predicted"/>
<dbReference type="AlphaFoldDB" id="A0AAD3YA55"/>
<feature type="compositionally biased region" description="Basic residues" evidence="1">
    <location>
        <begin position="8"/>
        <end position="20"/>
    </location>
</feature>
<comment type="caution">
    <text evidence="2">The sequence shown here is derived from an EMBL/GenBank/DDBJ whole genome shotgun (WGS) entry which is preliminary data.</text>
</comment>
<feature type="region of interest" description="Disordered" evidence="1">
    <location>
        <begin position="1"/>
        <end position="57"/>
    </location>
</feature>
<name>A0AAD3YA55_9TREE</name>
<evidence type="ECO:0000313" key="2">
    <source>
        <dbReference type="EMBL" id="GMK55596.1"/>
    </source>
</evidence>
<dbReference type="EMBL" id="BTCM01000002">
    <property type="protein sequence ID" value="GMK55596.1"/>
    <property type="molecule type" value="Genomic_DNA"/>
</dbReference>
<evidence type="ECO:0000313" key="3">
    <source>
        <dbReference type="Proteomes" id="UP001222932"/>
    </source>
</evidence>
<protein>
    <submittedName>
        <fullName evidence="2">Uncharacterized protein</fullName>
    </submittedName>
</protein>
<keyword evidence="3" id="KW-1185">Reference proteome</keyword>
<feature type="compositionally biased region" description="Low complexity" evidence="1">
    <location>
        <begin position="32"/>
        <end position="43"/>
    </location>
</feature>
<organism evidence="2 3">
    <name type="scientific">Cutaneotrichosporon spelunceum</name>
    <dbReference type="NCBI Taxonomy" id="1672016"/>
    <lineage>
        <taxon>Eukaryota</taxon>
        <taxon>Fungi</taxon>
        <taxon>Dikarya</taxon>
        <taxon>Basidiomycota</taxon>
        <taxon>Agaricomycotina</taxon>
        <taxon>Tremellomycetes</taxon>
        <taxon>Trichosporonales</taxon>
        <taxon>Trichosporonaceae</taxon>
        <taxon>Cutaneotrichosporon</taxon>
    </lineage>
</organism>
<accession>A0AAD3YA55</accession>